<dbReference type="NCBIfam" id="TIGR00556">
    <property type="entry name" value="pantethn_trn"/>
    <property type="match status" value="1"/>
</dbReference>
<keyword evidence="6 8" id="KW-0443">Lipid metabolism</keyword>
<keyword evidence="5 8" id="KW-0460">Magnesium</keyword>
<dbReference type="InterPro" id="IPR002582">
    <property type="entry name" value="ACPS"/>
</dbReference>
<keyword evidence="7 8" id="KW-0275">Fatty acid biosynthesis</keyword>
<feature type="binding site" evidence="8">
    <location>
        <position position="56"/>
    </location>
    <ligand>
        <name>Mg(2+)</name>
        <dbReference type="ChEBI" id="CHEBI:18420"/>
    </ligand>
</feature>
<comment type="subcellular location">
    <subcellularLocation>
        <location evidence="8">Cytoplasm</location>
    </subcellularLocation>
</comment>
<evidence type="ECO:0000256" key="4">
    <source>
        <dbReference type="ARBA" id="ARBA00022832"/>
    </source>
</evidence>
<feature type="binding site" evidence="8">
    <location>
        <position position="8"/>
    </location>
    <ligand>
        <name>Mg(2+)</name>
        <dbReference type="ChEBI" id="CHEBI:18420"/>
    </ligand>
</feature>
<comment type="catalytic activity">
    <reaction evidence="8">
        <text>apo-[ACP] + CoA = holo-[ACP] + adenosine 3',5'-bisphosphate + H(+)</text>
        <dbReference type="Rhea" id="RHEA:12068"/>
        <dbReference type="Rhea" id="RHEA-COMP:9685"/>
        <dbReference type="Rhea" id="RHEA-COMP:9690"/>
        <dbReference type="ChEBI" id="CHEBI:15378"/>
        <dbReference type="ChEBI" id="CHEBI:29999"/>
        <dbReference type="ChEBI" id="CHEBI:57287"/>
        <dbReference type="ChEBI" id="CHEBI:58343"/>
        <dbReference type="ChEBI" id="CHEBI:64479"/>
        <dbReference type="EC" id="2.7.8.7"/>
    </reaction>
</comment>
<dbReference type="Pfam" id="PF01648">
    <property type="entry name" value="ACPS"/>
    <property type="match status" value="1"/>
</dbReference>
<evidence type="ECO:0000259" key="9">
    <source>
        <dbReference type="Pfam" id="PF01648"/>
    </source>
</evidence>
<dbReference type="SUPFAM" id="SSF56214">
    <property type="entry name" value="4'-phosphopantetheinyl transferase"/>
    <property type="match status" value="1"/>
</dbReference>
<comment type="function">
    <text evidence="8">Transfers the 4'-phosphopantetheine moiety from coenzyme A to a Ser of acyl-carrier-protein.</text>
</comment>
<dbReference type="InterPro" id="IPR004568">
    <property type="entry name" value="Ppantetheine-prot_Trfase_dom"/>
</dbReference>
<dbReference type="HAMAP" id="MF_00101">
    <property type="entry name" value="AcpS"/>
    <property type="match status" value="1"/>
</dbReference>
<dbReference type="RefSeq" id="WP_090440998.1">
    <property type="nucleotide sequence ID" value="NZ_FOHU01000004.1"/>
</dbReference>
<organism evidence="10 11">
    <name type="scientific">Natronincola peptidivorans</name>
    <dbReference type="NCBI Taxonomy" id="426128"/>
    <lineage>
        <taxon>Bacteria</taxon>
        <taxon>Bacillati</taxon>
        <taxon>Bacillota</taxon>
        <taxon>Clostridia</taxon>
        <taxon>Peptostreptococcales</taxon>
        <taxon>Natronincolaceae</taxon>
        <taxon>Natronincola</taxon>
    </lineage>
</organism>
<comment type="similarity">
    <text evidence="8">Belongs to the P-Pant transferase superfamily. AcpS family.</text>
</comment>
<evidence type="ECO:0000256" key="5">
    <source>
        <dbReference type="ARBA" id="ARBA00022842"/>
    </source>
</evidence>
<keyword evidence="3 8" id="KW-0479">Metal-binding</keyword>
<dbReference type="GO" id="GO:0005737">
    <property type="term" value="C:cytoplasm"/>
    <property type="evidence" value="ECO:0007669"/>
    <property type="project" value="UniProtKB-SubCell"/>
</dbReference>
<dbReference type="Proteomes" id="UP000199568">
    <property type="component" value="Unassembled WGS sequence"/>
</dbReference>
<evidence type="ECO:0000256" key="3">
    <source>
        <dbReference type="ARBA" id="ARBA00022723"/>
    </source>
</evidence>
<feature type="domain" description="4'-phosphopantetheinyl transferase" evidence="9">
    <location>
        <begin position="5"/>
        <end position="117"/>
    </location>
</feature>
<dbReference type="AlphaFoldDB" id="A0A1I0BJ78"/>
<evidence type="ECO:0000256" key="8">
    <source>
        <dbReference type="HAMAP-Rule" id="MF_00101"/>
    </source>
</evidence>
<dbReference type="OrthoDB" id="517356at2"/>
<evidence type="ECO:0000256" key="2">
    <source>
        <dbReference type="ARBA" id="ARBA00022679"/>
    </source>
</evidence>
<dbReference type="STRING" id="426128.SAMN05660297_01270"/>
<evidence type="ECO:0000313" key="11">
    <source>
        <dbReference type="Proteomes" id="UP000199568"/>
    </source>
</evidence>
<dbReference type="NCBIfam" id="NF000832">
    <property type="entry name" value="PRK00070.3-2"/>
    <property type="match status" value="1"/>
</dbReference>
<keyword evidence="1 8" id="KW-0444">Lipid biosynthesis</keyword>
<proteinExistence type="inferred from homology"/>
<keyword evidence="11" id="KW-1185">Reference proteome</keyword>
<dbReference type="InterPro" id="IPR008278">
    <property type="entry name" value="4-PPantetheinyl_Trfase_dom"/>
</dbReference>
<keyword evidence="2 8" id="KW-0808">Transferase</keyword>
<evidence type="ECO:0000313" key="10">
    <source>
        <dbReference type="EMBL" id="SET06316.1"/>
    </source>
</evidence>
<dbReference type="EC" id="2.7.8.7" evidence="8"/>
<keyword evidence="8" id="KW-0963">Cytoplasm</keyword>
<dbReference type="GO" id="GO:0006633">
    <property type="term" value="P:fatty acid biosynthetic process"/>
    <property type="evidence" value="ECO:0007669"/>
    <property type="project" value="UniProtKB-UniRule"/>
</dbReference>
<evidence type="ECO:0000256" key="6">
    <source>
        <dbReference type="ARBA" id="ARBA00023098"/>
    </source>
</evidence>
<protein>
    <recommendedName>
        <fullName evidence="8">Holo-[acyl-carrier-protein] synthase</fullName>
        <shortName evidence="8">Holo-ACP synthase</shortName>
        <ecNumber evidence="8">2.7.8.7</ecNumber>
    </recommendedName>
    <alternativeName>
        <fullName evidence="8">4'-phosphopantetheinyl transferase AcpS</fullName>
    </alternativeName>
</protein>
<accession>A0A1I0BJ78</accession>
<dbReference type="Gene3D" id="3.90.470.20">
    <property type="entry name" value="4'-phosphopantetheinyl transferase domain"/>
    <property type="match status" value="1"/>
</dbReference>
<dbReference type="InterPro" id="IPR037143">
    <property type="entry name" value="4-PPantetheinyl_Trfase_dom_sf"/>
</dbReference>
<gene>
    <name evidence="8" type="primary">acpS</name>
    <name evidence="10" type="ORF">SAMN05660297_01270</name>
</gene>
<evidence type="ECO:0000256" key="1">
    <source>
        <dbReference type="ARBA" id="ARBA00022516"/>
    </source>
</evidence>
<keyword evidence="4 8" id="KW-0276">Fatty acid metabolism</keyword>
<reference evidence="10 11" key="1">
    <citation type="submission" date="2016-10" db="EMBL/GenBank/DDBJ databases">
        <authorList>
            <person name="de Groot N.N."/>
        </authorList>
    </citation>
    <scope>NUCLEOTIDE SEQUENCE [LARGE SCALE GENOMIC DNA]</scope>
    <source>
        <strain evidence="10 11">DSM 18979</strain>
    </source>
</reference>
<dbReference type="GO" id="GO:0008897">
    <property type="term" value="F:holo-[acyl-carrier-protein] synthase activity"/>
    <property type="evidence" value="ECO:0007669"/>
    <property type="project" value="UniProtKB-UniRule"/>
</dbReference>
<dbReference type="EMBL" id="FOHU01000004">
    <property type="protein sequence ID" value="SET06316.1"/>
    <property type="molecule type" value="Genomic_DNA"/>
</dbReference>
<evidence type="ECO:0000256" key="7">
    <source>
        <dbReference type="ARBA" id="ARBA00023160"/>
    </source>
</evidence>
<sequence>MVIGTGIDIIEIHRIKKAIERNSRFIEKVFTTEESNLFQERNLNPNTIAGFFAAKEAVAKALGTGIRSFQWQDIEVKKDSLGRPYIKLHNNAYKIAYSKGIEEIHLSISHCREYAVAQAIATGTV</sequence>
<dbReference type="GO" id="GO:0000287">
    <property type="term" value="F:magnesium ion binding"/>
    <property type="evidence" value="ECO:0007669"/>
    <property type="project" value="UniProtKB-UniRule"/>
</dbReference>
<name>A0A1I0BJ78_9FIRM</name>
<dbReference type="NCBIfam" id="TIGR00516">
    <property type="entry name" value="acpS"/>
    <property type="match status" value="1"/>
</dbReference>
<comment type="cofactor">
    <cofactor evidence="8">
        <name>Mg(2+)</name>
        <dbReference type="ChEBI" id="CHEBI:18420"/>
    </cofactor>
</comment>